<feature type="region of interest" description="Disordered" evidence="4">
    <location>
        <begin position="1750"/>
        <end position="1778"/>
    </location>
</feature>
<evidence type="ECO:0000313" key="6">
    <source>
        <dbReference type="EMBL" id="CAE7469629.1"/>
    </source>
</evidence>
<evidence type="ECO:0000256" key="2">
    <source>
        <dbReference type="ARBA" id="ARBA00022695"/>
    </source>
</evidence>
<keyword evidence="1" id="KW-0808">Transferase</keyword>
<sequence>MSDEQFDDALSQLLFKGANKVLRFAVPVKSRKGPQILAALQEVVTECNRLGFPVKIAHTDRAKELMSKATVEWLQSKLIQPSFTQGDDPQSNGLAERLVGWVKARARLHLAASGLGVEQWPAAMSFACAEHRNRMLQVDTRLPRFGQKVIFKSKHPTGRSKRPFIRWEHAVYLCPTPRTEGGHVLQRALSGAYLVAKNVRCVENLVDPEAELGDETVVEADAPDELPRASEDGRLPAPGRRITGKRAVRAISLPAETLAQDFLRNGWFTPDHCGRLLEMAFGGTEAISRRTHRGPMKLAVVLGAYGHGGLHGVTRASRVYPGVCRYLNEYLRRNLPSGQSNPQWSALTVVVAPEVAVHRDVRNEPGSVNYVTQIATRSMWIEGATEAGLEQACADEKGIERKGYRMPLTQVTSTFDPKQRHSVLPATNWVIAGYTPLGSHKLPPAKQNELKELGFKLPGAVMPTVCKLVGPYPHRLPEARPRRHPPPRRAGLSVRYARMSGPEWAELCQLDEEQFEARISRWQRVLGGADEDSNMDPVSASIPHNLLVSHVFQGRNWHQDPELIVNGPAGPVLAARVLDYSDDGPPDETPFPDRMIMFSVHDLVRDVTEMVILRVVLIEEEQGGNGNPLMPVLQVPGPPPPEVRVVQCANELRKTSGNFPSRLPVPLPNPTFIQVHSARSLREVLPQEEAMLCKTEATTTKGLESILDGLSEPLSVTHTASQEEVRAHLQRWKGAIEKELKSLKEPGVLVSHFGKEAQGLIARPGTTVIPLKGVFTAKAPAGPQDGLYKRKCRLVGCGNQASHVDADSLYAAGAPAELVRASLVQACRHGWSGFTTDIKSQTPIPQHAAQRYLLRPPRWLVELGLASPDEYYSLGKVLYGFKEAPAWWSDHRDTKLLTASFLGCHLEQGTSDPSLWRIMKGEDLKGFLVTYVDDFLILSDGSTARGLHQWLLEGAGWETDGLSEARPGEPVRFLGMQLERHEDGHFSLDQESYVDELIRAYGLASSDKSKVVCPREILMSEPESAPKADEATIKAAQKIAGECLWLSQRTRFDISFTTAILCSRVSKDPQGALMIGRRLLCYLHQTKSFKLHLRPDAAAAPVRVFTDASFSPQGQHSYGGHVVELFGVPAVWRASRQALIALSSSEAELIQAVEGCMYAESLLTVLQDLRVQCSTVQLLLDNTASIAFIGGWEVKHCRGEYQRADLLTKPLPAARMRFLCDLLQLGEGPMPRAAEDQTQVCGCKGEGEGSEDVDQGMPIEWPWELAVLREPTPQVRAVSIKERRAKKLHDRVAAAIDSAVSESPTGDEGASPTVVYGGINMHLATAREPREFRNRIDPTVMTTENPNLEDLPPGQPVDGVDSRVQEQHDQQVMGAQIAAAAAAPQMVNGTYGAIGTSGPLSMDGEVLAAPQRTDTQGTGDVGVAGRGSRDTGIGTLKAAAERVMANVAAKVQGVLPPQGRGSSAQGFLQREAPLLYAGEGRPVPQRGTAEERQVFMAAQSELQRRVASLSEENQMLRQAPGKAPPMPFVVEGLAANAGSSGPAGNSPLEAMMSGTAVSASSSNPEVVRPSMSDLSDSSGECWQRVLAQAQEWYTSQYVPSGPVARVRLKPPASEVDKEPRWNRVRHRMEHLILQSCPDAVRAELSSARVSGVLPIMCRLYTVYKPGGVTERAEALRQVQQPRPADSPIDAVMKLRTWKRWMTRLSDLGGTQPDAAVSIQALEGITSGVLKGLPSLSFRVNLVRASLHLDTQPSAGNAAGGGKPDSSKSVRQVAKGGDPGLRKVLSDAAGVLREAMAVGPTAGSEAPAMAVAAKIQAQLEDLEARVLDGGPCIRSVCGNVSEGAGEPTALLDSGATHVVVDDAAAGSQDLVPCTVSLAGDQRQTWHQTPGGSLVAPVTGDGHAPQTILPLGSLVTQLGCSLRWSKREGLQLMHPKLGRLKTQVEEDSSAPEGSYTSALTLGKMMPFLEQDQEETSPVALMASSSRLAGVVADAQM</sequence>
<dbReference type="EMBL" id="CAJNJA010021078">
    <property type="protein sequence ID" value="CAE7469629.1"/>
    <property type="molecule type" value="Genomic_DNA"/>
</dbReference>
<dbReference type="InterPro" id="IPR013103">
    <property type="entry name" value="RVT_2"/>
</dbReference>
<comment type="caution">
    <text evidence="6">The sequence shown here is derived from an EMBL/GenBank/DDBJ whole genome shotgun (WGS) entry which is preliminary data.</text>
</comment>
<dbReference type="Proteomes" id="UP000601435">
    <property type="component" value="Unassembled WGS sequence"/>
</dbReference>
<evidence type="ECO:0000259" key="5">
    <source>
        <dbReference type="Pfam" id="PF07727"/>
    </source>
</evidence>
<dbReference type="GO" id="GO:0004190">
    <property type="term" value="F:aspartic-type endopeptidase activity"/>
    <property type="evidence" value="ECO:0007669"/>
    <property type="project" value="InterPro"/>
</dbReference>
<accession>A0A812SBB8</accession>
<protein>
    <submittedName>
        <fullName evidence="6">TY5A protein</fullName>
    </submittedName>
</protein>
<evidence type="ECO:0000256" key="1">
    <source>
        <dbReference type="ARBA" id="ARBA00022679"/>
    </source>
</evidence>
<keyword evidence="2" id="KW-0548">Nucleotidyltransferase</keyword>
<dbReference type="InterPro" id="IPR036397">
    <property type="entry name" value="RNaseH_sf"/>
</dbReference>
<reference evidence="6" key="1">
    <citation type="submission" date="2021-02" db="EMBL/GenBank/DDBJ databases">
        <authorList>
            <person name="Dougan E. K."/>
            <person name="Rhodes N."/>
            <person name="Thang M."/>
            <person name="Chan C."/>
        </authorList>
    </citation>
    <scope>NUCLEOTIDE SEQUENCE</scope>
</reference>
<dbReference type="CDD" id="cd09272">
    <property type="entry name" value="RNase_HI_RT_Ty1"/>
    <property type="match status" value="1"/>
</dbReference>
<evidence type="ECO:0000313" key="7">
    <source>
        <dbReference type="Proteomes" id="UP000601435"/>
    </source>
</evidence>
<dbReference type="OrthoDB" id="3562068at2759"/>
<proteinExistence type="predicted"/>
<name>A0A812SBB8_9DINO</name>
<keyword evidence="7" id="KW-1185">Reference proteome</keyword>
<dbReference type="PROSITE" id="PS00141">
    <property type="entry name" value="ASP_PROTEASE"/>
    <property type="match status" value="1"/>
</dbReference>
<dbReference type="Gene3D" id="3.30.420.10">
    <property type="entry name" value="Ribonuclease H-like superfamily/Ribonuclease H"/>
    <property type="match status" value="1"/>
</dbReference>
<feature type="non-terminal residue" evidence="6">
    <location>
        <position position="1"/>
    </location>
</feature>
<dbReference type="GO" id="GO:0003676">
    <property type="term" value="F:nucleic acid binding"/>
    <property type="evidence" value="ECO:0007669"/>
    <property type="project" value="InterPro"/>
</dbReference>
<organism evidence="6 7">
    <name type="scientific">Symbiodinium necroappetens</name>
    <dbReference type="NCBI Taxonomy" id="1628268"/>
    <lineage>
        <taxon>Eukaryota</taxon>
        <taxon>Sar</taxon>
        <taxon>Alveolata</taxon>
        <taxon>Dinophyceae</taxon>
        <taxon>Suessiales</taxon>
        <taxon>Symbiodiniaceae</taxon>
        <taxon>Symbiodinium</taxon>
    </lineage>
</organism>
<dbReference type="InterPro" id="IPR001969">
    <property type="entry name" value="Aspartic_peptidase_AS"/>
</dbReference>
<dbReference type="GO" id="GO:0006508">
    <property type="term" value="P:proteolysis"/>
    <property type="evidence" value="ECO:0007669"/>
    <property type="project" value="InterPro"/>
</dbReference>
<dbReference type="GO" id="GO:0003964">
    <property type="term" value="F:RNA-directed DNA polymerase activity"/>
    <property type="evidence" value="ECO:0007669"/>
    <property type="project" value="UniProtKB-KW"/>
</dbReference>
<feature type="domain" description="Reverse transcriptase Ty1/copia-type" evidence="5">
    <location>
        <begin position="767"/>
        <end position="1007"/>
    </location>
</feature>
<dbReference type="Pfam" id="PF07727">
    <property type="entry name" value="RVT_2"/>
    <property type="match status" value="1"/>
</dbReference>
<evidence type="ECO:0000256" key="3">
    <source>
        <dbReference type="ARBA" id="ARBA00022918"/>
    </source>
</evidence>
<dbReference type="SUPFAM" id="SSF53098">
    <property type="entry name" value="Ribonuclease H-like"/>
    <property type="match status" value="1"/>
</dbReference>
<dbReference type="InterPro" id="IPR012337">
    <property type="entry name" value="RNaseH-like_sf"/>
</dbReference>
<keyword evidence="3" id="KW-0695">RNA-directed DNA polymerase</keyword>
<evidence type="ECO:0000256" key="4">
    <source>
        <dbReference type="SAM" id="MobiDB-lite"/>
    </source>
</evidence>
<gene>
    <name evidence="6" type="primary">TY5A</name>
    <name evidence="6" type="ORF">SNEC2469_LOCUS13212</name>
</gene>